<sequence length="73" mass="8299">MEQQKDYDEQQVIEQVASHLQDRFPDRDPGLIDEVAADTVHDFADAKVKDYVGPLAEHRARDILNHDAEAQPS</sequence>
<organism evidence="1 2">
    <name type="scientific">Arenivirga flava</name>
    <dbReference type="NCBI Taxonomy" id="1930060"/>
    <lineage>
        <taxon>Bacteria</taxon>
        <taxon>Bacillati</taxon>
        <taxon>Actinomycetota</taxon>
        <taxon>Actinomycetes</taxon>
        <taxon>Micrococcales</taxon>
        <taxon>Microbacteriaceae</taxon>
        <taxon>Arenivirga</taxon>
    </lineage>
</organism>
<comment type="caution">
    <text evidence="1">The sequence shown here is derived from an EMBL/GenBank/DDBJ whole genome shotgun (WGS) entry which is preliminary data.</text>
</comment>
<dbReference type="Proteomes" id="UP001157160">
    <property type="component" value="Unassembled WGS sequence"/>
</dbReference>
<proteinExistence type="predicted"/>
<protein>
    <submittedName>
        <fullName evidence="1">Uncharacterized protein</fullName>
    </submittedName>
</protein>
<dbReference type="AlphaFoldDB" id="A0AA37UL75"/>
<evidence type="ECO:0000313" key="2">
    <source>
        <dbReference type="Proteomes" id="UP001157160"/>
    </source>
</evidence>
<evidence type="ECO:0000313" key="1">
    <source>
        <dbReference type="EMBL" id="GMA28512.1"/>
    </source>
</evidence>
<gene>
    <name evidence="1" type="ORF">GCM10025874_17650</name>
</gene>
<dbReference type="Gene3D" id="1.10.8.1060">
    <property type="entry name" value="Corynebacterium glutamicum thioredoxin-dependent arsenate reductase, N-terminal domain"/>
    <property type="match status" value="1"/>
</dbReference>
<dbReference type="RefSeq" id="WP_284231840.1">
    <property type="nucleotide sequence ID" value="NZ_BSUL01000001.1"/>
</dbReference>
<keyword evidence="2" id="KW-1185">Reference proteome</keyword>
<dbReference type="NCBIfam" id="NF046112">
    <property type="entry name" value="MSMEG_6209_Nter"/>
    <property type="match status" value="1"/>
</dbReference>
<accession>A0AA37UL75</accession>
<name>A0AA37UL75_9MICO</name>
<reference evidence="1 2" key="1">
    <citation type="journal article" date="2014" name="Int. J. Syst. Evol. Microbiol.">
        <title>Complete genome sequence of Corynebacterium casei LMG S-19264T (=DSM 44701T), isolated from a smear-ripened cheese.</title>
        <authorList>
            <consortium name="US DOE Joint Genome Institute (JGI-PGF)"/>
            <person name="Walter F."/>
            <person name="Albersmeier A."/>
            <person name="Kalinowski J."/>
            <person name="Ruckert C."/>
        </authorList>
    </citation>
    <scope>NUCLEOTIDE SEQUENCE [LARGE SCALE GENOMIC DNA]</scope>
    <source>
        <strain evidence="1 2">NBRC 112289</strain>
    </source>
</reference>
<dbReference type="EMBL" id="BSUL01000001">
    <property type="protein sequence ID" value="GMA28512.1"/>
    <property type="molecule type" value="Genomic_DNA"/>
</dbReference>